<dbReference type="Gene3D" id="3.30.420.40">
    <property type="match status" value="2"/>
</dbReference>
<dbReference type="NCBIfam" id="TIGR00671">
    <property type="entry name" value="baf"/>
    <property type="match status" value="1"/>
</dbReference>
<dbReference type="SUPFAM" id="SSF53067">
    <property type="entry name" value="Actin-like ATPase domain"/>
    <property type="match status" value="2"/>
</dbReference>
<proteinExistence type="inferred from homology"/>
<dbReference type="HAMAP" id="MF_01274">
    <property type="entry name" value="Pantothen_kinase_3"/>
    <property type="match status" value="1"/>
</dbReference>
<dbReference type="PANTHER" id="PTHR34265:SF1">
    <property type="entry name" value="TYPE III PANTOTHENATE KINASE"/>
    <property type="match status" value="1"/>
</dbReference>
<evidence type="ECO:0000256" key="8">
    <source>
        <dbReference type="ARBA" id="ARBA00022840"/>
    </source>
</evidence>
<reference evidence="13" key="1">
    <citation type="submission" date="2018-05" db="EMBL/GenBank/DDBJ databases">
        <authorList>
            <person name="Lanie J.A."/>
            <person name="Ng W.-L."/>
            <person name="Kazmierczak K.M."/>
            <person name="Andrzejewski T.M."/>
            <person name="Davidsen T.M."/>
            <person name="Wayne K.J."/>
            <person name="Tettelin H."/>
            <person name="Glass J.I."/>
            <person name="Rusch D."/>
            <person name="Podicherti R."/>
            <person name="Tsui H.-C.T."/>
            <person name="Winkler M.E."/>
        </authorList>
    </citation>
    <scope>NUCLEOTIDE SEQUENCE</scope>
</reference>
<comment type="subunit">
    <text evidence="3">Homodimer.</text>
</comment>
<comment type="cofactor">
    <cofactor evidence="1">
        <name>K(+)</name>
        <dbReference type="ChEBI" id="CHEBI:29103"/>
    </cofactor>
</comment>
<evidence type="ECO:0000313" key="13">
    <source>
        <dbReference type="EMBL" id="SVA69537.1"/>
    </source>
</evidence>
<sequence length="235" mass="25196">MAAHWRVSSSVRRTADELTVLLRALLGEDSIQRSVVHQGVIGSVVPSLNHVWAETLGKISRGPVITLDPSFDLGIHLDVDEPLTVGADRIANTIAVTELYHRDTIAVDLGTATTFDCITAEGVFLGGVISPGVSAGLDWLASRTAKLPRVELQPPESVIGRRTESCMQSGVFYQIIEAVDGVVRRIKEEWVRPNACVVATGGFANTIGPHLVTVDEIEPHLTLYGLAMAGERIAG</sequence>
<dbReference type="AlphaFoldDB" id="A0A381XZE9"/>
<evidence type="ECO:0000256" key="6">
    <source>
        <dbReference type="ARBA" id="ARBA00022741"/>
    </source>
</evidence>
<comment type="subcellular location">
    <subcellularLocation>
        <location evidence="2">Cytoplasm</location>
    </subcellularLocation>
</comment>
<keyword evidence="5" id="KW-0808">Transferase</keyword>
<comment type="similarity">
    <text evidence="11">Belongs to the type III pantothenate kinase family.</text>
</comment>
<keyword evidence="9" id="KW-0630">Potassium</keyword>
<dbReference type="Pfam" id="PF03309">
    <property type="entry name" value="Pan_kinase"/>
    <property type="match status" value="1"/>
</dbReference>
<evidence type="ECO:0000256" key="3">
    <source>
        <dbReference type="ARBA" id="ARBA00011738"/>
    </source>
</evidence>
<evidence type="ECO:0000256" key="2">
    <source>
        <dbReference type="ARBA" id="ARBA00004496"/>
    </source>
</evidence>
<dbReference type="EMBL" id="UINC01016759">
    <property type="protein sequence ID" value="SVA69537.1"/>
    <property type="molecule type" value="Genomic_DNA"/>
</dbReference>
<dbReference type="GO" id="GO:0015937">
    <property type="term" value="P:coenzyme A biosynthetic process"/>
    <property type="evidence" value="ECO:0007669"/>
    <property type="project" value="UniProtKB-KW"/>
</dbReference>
<evidence type="ECO:0000256" key="7">
    <source>
        <dbReference type="ARBA" id="ARBA00022777"/>
    </source>
</evidence>
<keyword evidence="4" id="KW-0963">Cytoplasm</keyword>
<evidence type="ECO:0000256" key="10">
    <source>
        <dbReference type="ARBA" id="ARBA00022993"/>
    </source>
</evidence>
<keyword evidence="6" id="KW-0547">Nucleotide-binding</keyword>
<organism evidence="13">
    <name type="scientific">marine metagenome</name>
    <dbReference type="NCBI Taxonomy" id="408172"/>
    <lineage>
        <taxon>unclassified sequences</taxon>
        <taxon>metagenomes</taxon>
        <taxon>ecological metagenomes</taxon>
    </lineage>
</organism>
<keyword evidence="10" id="KW-0173">Coenzyme A biosynthesis</keyword>
<name>A0A381XZE9_9ZZZZ</name>
<dbReference type="InterPro" id="IPR043129">
    <property type="entry name" value="ATPase_NBD"/>
</dbReference>
<dbReference type="GO" id="GO:0004594">
    <property type="term" value="F:pantothenate kinase activity"/>
    <property type="evidence" value="ECO:0007669"/>
    <property type="project" value="InterPro"/>
</dbReference>
<evidence type="ECO:0000256" key="1">
    <source>
        <dbReference type="ARBA" id="ARBA00001958"/>
    </source>
</evidence>
<keyword evidence="8" id="KW-0067">ATP-binding</keyword>
<evidence type="ECO:0000256" key="12">
    <source>
        <dbReference type="ARBA" id="ARBA00040883"/>
    </source>
</evidence>
<accession>A0A381XZE9</accession>
<gene>
    <name evidence="13" type="ORF">METZ01_LOCUS122391</name>
</gene>
<keyword evidence="7" id="KW-0418">Kinase</keyword>
<evidence type="ECO:0000256" key="4">
    <source>
        <dbReference type="ARBA" id="ARBA00022490"/>
    </source>
</evidence>
<dbReference type="GO" id="GO:0005524">
    <property type="term" value="F:ATP binding"/>
    <property type="evidence" value="ECO:0007669"/>
    <property type="project" value="UniProtKB-KW"/>
</dbReference>
<dbReference type="CDD" id="cd24015">
    <property type="entry name" value="ASKHA_NBD_PanK-III"/>
    <property type="match status" value="1"/>
</dbReference>
<evidence type="ECO:0000256" key="9">
    <source>
        <dbReference type="ARBA" id="ARBA00022958"/>
    </source>
</evidence>
<protein>
    <recommendedName>
        <fullName evidence="12">Type III pantothenate kinase</fullName>
    </recommendedName>
</protein>
<evidence type="ECO:0000256" key="5">
    <source>
        <dbReference type="ARBA" id="ARBA00022679"/>
    </source>
</evidence>
<dbReference type="PANTHER" id="PTHR34265">
    <property type="entry name" value="TYPE III PANTOTHENATE KINASE"/>
    <property type="match status" value="1"/>
</dbReference>
<evidence type="ECO:0000256" key="11">
    <source>
        <dbReference type="ARBA" id="ARBA00038036"/>
    </source>
</evidence>
<dbReference type="InterPro" id="IPR004619">
    <property type="entry name" value="Type_III_PanK"/>
</dbReference>
<dbReference type="GO" id="GO:0005737">
    <property type="term" value="C:cytoplasm"/>
    <property type="evidence" value="ECO:0007669"/>
    <property type="project" value="UniProtKB-SubCell"/>
</dbReference>